<evidence type="ECO:0000256" key="4">
    <source>
        <dbReference type="ARBA" id="ARBA00022519"/>
    </source>
</evidence>
<evidence type="ECO:0000256" key="1">
    <source>
        <dbReference type="ARBA" id="ARBA00004429"/>
    </source>
</evidence>
<dbReference type="PRINTS" id="PR00702">
    <property type="entry name" value="ACRIFLAVINRP"/>
</dbReference>
<feature type="transmembrane region" description="Helical" evidence="8">
    <location>
        <begin position="334"/>
        <end position="353"/>
    </location>
</feature>
<keyword evidence="10" id="KW-1185">Reference proteome</keyword>
<gene>
    <name evidence="9" type="primary">bepG</name>
    <name evidence="9" type="ORF">HALO32_03111</name>
</gene>
<feature type="transmembrane region" description="Helical" evidence="8">
    <location>
        <begin position="432"/>
        <end position="452"/>
    </location>
</feature>
<feature type="transmembrane region" description="Helical" evidence="8">
    <location>
        <begin position="856"/>
        <end position="876"/>
    </location>
</feature>
<dbReference type="Gene3D" id="3.30.70.1320">
    <property type="entry name" value="Multidrug efflux transporter AcrB pore domain like"/>
    <property type="match status" value="1"/>
</dbReference>
<dbReference type="PANTHER" id="PTHR32063">
    <property type="match status" value="1"/>
</dbReference>
<sequence>MRLSDVSVQRPVLATVLAALIVAFGLLALQRLPLQEYPSIDPPVVSIDTRYPGASASVVETRITQVLEDRVAGVAGIEVISSSSQDGRSSINVQFNLAMDIDAAANDIRDRISGSLDNLPEEAEPPEVQKADSSDDVVIWLSLSGEGYTMAELTDYANRYLVDRFSVQTGVSRVIVGGGRDYAMRIWLDANALAARNLAVSDVESALRAENVELPGGAIESRDRQFIVRLPRSFATPGDFRGLVLDEGEDDYLVRLGDVARVEIGAVEERTIFRGNGVPMVGLGMRKQSTANVLEISDGVLAEMERLQGTLPDGMDLGLNFDASVFVSGAIKQVVQTLFIAMGLVVVAIFVFLGNLRTTIIPAITVPIALIGAFAALAVMGFTINLLTLLALVLAIGLIVDDAIVVLENIHRRMHEHGETPLVAAYRGTRQIAFAVIATTLVLIAVFVPLSFLQGDIGRLFSEFALTLAAAVAISSLLALTLTPMMASKILKSDMQEGRLARAVQWALEHSRCIYRRLLERMLKLRLLVLAVFLGLVGGMLWLNGELPNEYTPQEDRGNFWVLVNGPPGATYDYMLDYMDEIEARLLPMVETGEIDRAVVRAPRGWGNIENFNSGFVIVGLADWGERRSAWAIMDEVRQKLADLPGVRAFPVMRQGFGQRVEKPVQFVLGGGTYEELAEWRDNVIEHIREDNPRLTGLESDYEENQPQLRVEIDYSRAADLGVTVTEIGRTLETLLGGRTVTRYVDDGEEYDVILEGEPGARPSPSSLESIRVRSQRSGELIPLASLVTITDFAGPSTLNRFNRVRAITLQADLADGYPLGEALEYLEATVDELLPPEAQTDVKGASRDYLEASGATGFLLGLGILIVFLVLAGQFESFVHPFVIMLTVPLAICGALLGLYLTGQSLNIYSQVGLVMLVGLAAKNGILIVEFANQLRDQGVAFHEALVDAAVTRLRPIVMTAVTTMAGAVPLILSSGAGAETRLVIGTVILCGLAAATLFTLFVVPVAYDLLARGTGSPGDVARRLEREMDEAPAGY</sequence>
<evidence type="ECO:0000256" key="5">
    <source>
        <dbReference type="ARBA" id="ARBA00022692"/>
    </source>
</evidence>
<evidence type="ECO:0000313" key="10">
    <source>
        <dbReference type="Proteomes" id="UP000326725"/>
    </source>
</evidence>
<keyword evidence="6 8" id="KW-1133">Transmembrane helix</keyword>
<keyword evidence="5 8" id="KW-0812">Transmembrane</keyword>
<name>A0A5K1I6K3_9GAMM</name>
<evidence type="ECO:0000313" key="9">
    <source>
        <dbReference type="EMBL" id="VVZ96996.1"/>
    </source>
</evidence>
<dbReference type="Proteomes" id="UP000326725">
    <property type="component" value="Unassembled WGS sequence"/>
</dbReference>
<reference evidence="9 10" key="1">
    <citation type="submission" date="2019-09" db="EMBL/GenBank/DDBJ databases">
        <authorList>
            <person name="Criscuolo A."/>
        </authorList>
    </citation>
    <scope>NUCLEOTIDE SEQUENCE [LARGE SCALE GENOMIC DNA]</scope>
    <source>
        <strain evidence="10">3(2)</strain>
    </source>
</reference>
<keyword evidence="3" id="KW-1003">Cell membrane</keyword>
<feature type="transmembrane region" description="Helical" evidence="8">
    <location>
        <begin position="386"/>
        <end position="407"/>
    </location>
</feature>
<dbReference type="InterPro" id="IPR001036">
    <property type="entry name" value="Acrflvin-R"/>
</dbReference>
<dbReference type="GO" id="GO:0005886">
    <property type="term" value="C:plasma membrane"/>
    <property type="evidence" value="ECO:0007669"/>
    <property type="project" value="UniProtKB-SubCell"/>
</dbReference>
<dbReference type="EMBL" id="CABVOU010000043">
    <property type="protein sequence ID" value="VVZ96996.1"/>
    <property type="molecule type" value="Genomic_DNA"/>
</dbReference>
<comment type="subcellular location">
    <subcellularLocation>
        <location evidence="1">Cell inner membrane</location>
        <topology evidence="1">Multi-pass membrane protein</topology>
    </subcellularLocation>
</comment>
<feature type="transmembrane region" description="Helical" evidence="8">
    <location>
        <begin position="958"/>
        <end position="978"/>
    </location>
</feature>
<dbReference type="PANTHER" id="PTHR32063:SF14">
    <property type="entry name" value="BLL4319 PROTEIN"/>
    <property type="match status" value="1"/>
</dbReference>
<dbReference type="Gene3D" id="1.20.1640.10">
    <property type="entry name" value="Multidrug efflux transporter AcrB transmembrane domain"/>
    <property type="match status" value="2"/>
</dbReference>
<feature type="transmembrane region" description="Helical" evidence="8">
    <location>
        <begin position="984"/>
        <end position="1009"/>
    </location>
</feature>
<feature type="transmembrane region" description="Helical" evidence="8">
    <location>
        <begin position="360"/>
        <end position="380"/>
    </location>
</feature>
<dbReference type="AlphaFoldDB" id="A0A5K1I6K3"/>
<feature type="transmembrane region" description="Helical" evidence="8">
    <location>
        <begin position="909"/>
        <end position="930"/>
    </location>
</feature>
<proteinExistence type="predicted"/>
<feature type="transmembrane region" description="Helical" evidence="8">
    <location>
        <begin position="464"/>
        <end position="487"/>
    </location>
</feature>
<keyword evidence="7 8" id="KW-0472">Membrane</keyword>
<evidence type="ECO:0000256" key="6">
    <source>
        <dbReference type="ARBA" id="ARBA00022989"/>
    </source>
</evidence>
<protein>
    <submittedName>
        <fullName evidence="9">Efflux pump membrane transporter BepG</fullName>
    </submittedName>
</protein>
<organism evidence="9 10">
    <name type="scientific">Halomonas lysinitropha</name>
    <dbReference type="NCBI Taxonomy" id="2607506"/>
    <lineage>
        <taxon>Bacteria</taxon>
        <taxon>Pseudomonadati</taxon>
        <taxon>Pseudomonadota</taxon>
        <taxon>Gammaproteobacteria</taxon>
        <taxon>Oceanospirillales</taxon>
        <taxon>Halomonadaceae</taxon>
        <taxon>Halomonas</taxon>
    </lineage>
</organism>
<feature type="transmembrane region" description="Helical" evidence="8">
    <location>
        <begin position="525"/>
        <end position="543"/>
    </location>
</feature>
<dbReference type="FunFam" id="1.20.1640.10:FF:000001">
    <property type="entry name" value="Efflux pump membrane transporter"/>
    <property type="match status" value="1"/>
</dbReference>
<dbReference type="SUPFAM" id="SSF82866">
    <property type="entry name" value="Multidrug efflux transporter AcrB transmembrane domain"/>
    <property type="match status" value="2"/>
</dbReference>
<dbReference type="Pfam" id="PF00873">
    <property type="entry name" value="ACR_tran"/>
    <property type="match status" value="1"/>
</dbReference>
<dbReference type="Gene3D" id="3.30.70.1430">
    <property type="entry name" value="Multidrug efflux transporter AcrB pore domain"/>
    <property type="match status" value="2"/>
</dbReference>
<dbReference type="SUPFAM" id="SSF82714">
    <property type="entry name" value="Multidrug efflux transporter AcrB TolC docking domain, DN and DC subdomains"/>
    <property type="match status" value="2"/>
</dbReference>
<dbReference type="GO" id="GO:0042910">
    <property type="term" value="F:xenobiotic transmembrane transporter activity"/>
    <property type="evidence" value="ECO:0007669"/>
    <property type="project" value="TreeGrafter"/>
</dbReference>
<dbReference type="Gene3D" id="3.30.2090.10">
    <property type="entry name" value="Multidrug efflux transporter AcrB TolC docking domain, DN and DC subdomains"/>
    <property type="match status" value="2"/>
</dbReference>
<keyword evidence="4" id="KW-0997">Cell inner membrane</keyword>
<accession>A0A5K1I6K3</accession>
<evidence type="ECO:0000256" key="3">
    <source>
        <dbReference type="ARBA" id="ARBA00022475"/>
    </source>
</evidence>
<dbReference type="SUPFAM" id="SSF82693">
    <property type="entry name" value="Multidrug efflux transporter AcrB pore domain, PN1, PN2, PC1 and PC2 subdomains"/>
    <property type="match status" value="3"/>
</dbReference>
<dbReference type="Gene3D" id="3.30.70.1440">
    <property type="entry name" value="Multidrug efflux transporter AcrB pore domain"/>
    <property type="match status" value="1"/>
</dbReference>
<evidence type="ECO:0000256" key="8">
    <source>
        <dbReference type="SAM" id="Phobius"/>
    </source>
</evidence>
<evidence type="ECO:0000256" key="2">
    <source>
        <dbReference type="ARBA" id="ARBA00022448"/>
    </source>
</evidence>
<evidence type="ECO:0000256" key="7">
    <source>
        <dbReference type="ARBA" id="ARBA00023136"/>
    </source>
</evidence>
<feature type="transmembrane region" description="Helical" evidence="8">
    <location>
        <begin position="883"/>
        <end position="903"/>
    </location>
</feature>
<dbReference type="RefSeq" id="WP_151444807.1">
    <property type="nucleotide sequence ID" value="NZ_CABVOU010000043.1"/>
</dbReference>
<feature type="transmembrane region" description="Helical" evidence="8">
    <location>
        <begin position="12"/>
        <end position="29"/>
    </location>
</feature>
<dbReference type="InterPro" id="IPR027463">
    <property type="entry name" value="AcrB_DN_DC_subdom"/>
</dbReference>
<keyword evidence="2" id="KW-0813">Transport</keyword>